<keyword evidence="1" id="KW-1133">Transmembrane helix</keyword>
<gene>
    <name evidence="3" type="ORF">PHYPA_006454</name>
</gene>
<dbReference type="EMBL" id="ABEU02000004">
    <property type="protein sequence ID" value="PNR55557.1"/>
    <property type="molecule type" value="Genomic_DNA"/>
</dbReference>
<dbReference type="InParanoid" id="A9RJG6"/>
<sequence>MKIRSWRSNVFGMWSLARMLACVLLQWAVLWINVGTFARGLALDLVETETGWNFEDVVDYSSPPIEVFDGNVTTALSAHLPPKHIFVLNSDFELTTVTSNVTVLADTTLPTIIPNWLPGGAGVQILQSASYQMSTFAGGVFAIHLNNPFSAGNSTQGSISTMNLPANPKPATLYTVQYDCARMPDGPLNLVTTLKVSSMTGLTTNYYTIHTSRYNITDTPKQITWTRKSFLFMGTGALTSIRFESMSEKYGPIIDNIVLQQGVHILHDLGPPARMLALWQWLCPIFTAFAFIVVVQPQDVLLFREAAQYLL</sequence>
<reference evidence="3 5" key="2">
    <citation type="journal article" date="2018" name="Plant J.">
        <title>The Physcomitrella patens chromosome-scale assembly reveals moss genome structure and evolution.</title>
        <authorList>
            <person name="Lang D."/>
            <person name="Ullrich K.K."/>
            <person name="Murat F."/>
            <person name="Fuchs J."/>
            <person name="Jenkins J."/>
            <person name="Haas F.B."/>
            <person name="Piednoel M."/>
            <person name="Gundlach H."/>
            <person name="Van Bel M."/>
            <person name="Meyberg R."/>
            <person name="Vives C."/>
            <person name="Morata J."/>
            <person name="Symeonidi A."/>
            <person name="Hiss M."/>
            <person name="Muchero W."/>
            <person name="Kamisugi Y."/>
            <person name="Saleh O."/>
            <person name="Blanc G."/>
            <person name="Decker E.L."/>
            <person name="van Gessel N."/>
            <person name="Grimwood J."/>
            <person name="Hayes R.D."/>
            <person name="Graham S.W."/>
            <person name="Gunter L.E."/>
            <person name="McDaniel S.F."/>
            <person name="Hoernstein S.N.W."/>
            <person name="Larsson A."/>
            <person name="Li F.W."/>
            <person name="Perroud P.F."/>
            <person name="Phillips J."/>
            <person name="Ranjan P."/>
            <person name="Rokshar D.S."/>
            <person name="Rothfels C.J."/>
            <person name="Schneider L."/>
            <person name="Shu S."/>
            <person name="Stevenson D.W."/>
            <person name="Thummler F."/>
            <person name="Tillich M."/>
            <person name="Villarreal Aguilar J.C."/>
            <person name="Widiez T."/>
            <person name="Wong G.K."/>
            <person name="Wymore A."/>
            <person name="Zhang Y."/>
            <person name="Zimmer A.D."/>
            <person name="Quatrano R.S."/>
            <person name="Mayer K.F.X."/>
            <person name="Goodstein D."/>
            <person name="Casacuberta J.M."/>
            <person name="Vandepoele K."/>
            <person name="Reski R."/>
            <person name="Cuming A.C."/>
            <person name="Tuskan G.A."/>
            <person name="Maumus F."/>
            <person name="Salse J."/>
            <person name="Schmutz J."/>
            <person name="Rensing S.A."/>
        </authorList>
    </citation>
    <scope>NUCLEOTIDE SEQUENCE [LARGE SCALE GENOMIC DNA]</scope>
    <source>
        <strain evidence="4 5">cv. Gransden 2004</strain>
    </source>
</reference>
<dbReference type="Proteomes" id="UP000006727">
    <property type="component" value="Chromosome 4"/>
</dbReference>
<evidence type="ECO:0000313" key="3">
    <source>
        <dbReference type="EMBL" id="PNR55557.1"/>
    </source>
</evidence>
<evidence type="ECO:0000256" key="1">
    <source>
        <dbReference type="SAM" id="Phobius"/>
    </source>
</evidence>
<feature type="transmembrane region" description="Helical" evidence="1">
    <location>
        <begin position="278"/>
        <end position="295"/>
    </location>
</feature>
<reference evidence="3 5" key="1">
    <citation type="journal article" date="2008" name="Science">
        <title>The Physcomitrella genome reveals evolutionary insights into the conquest of land by plants.</title>
        <authorList>
            <person name="Rensing S."/>
            <person name="Lang D."/>
            <person name="Zimmer A."/>
            <person name="Terry A."/>
            <person name="Salamov A."/>
            <person name="Shapiro H."/>
            <person name="Nishiyama T."/>
            <person name="Perroud P.-F."/>
            <person name="Lindquist E."/>
            <person name="Kamisugi Y."/>
            <person name="Tanahashi T."/>
            <person name="Sakakibara K."/>
            <person name="Fujita T."/>
            <person name="Oishi K."/>
            <person name="Shin-I T."/>
            <person name="Kuroki Y."/>
            <person name="Toyoda A."/>
            <person name="Suzuki Y."/>
            <person name="Hashimoto A."/>
            <person name="Yamaguchi K."/>
            <person name="Sugano A."/>
            <person name="Kohara Y."/>
            <person name="Fujiyama A."/>
            <person name="Anterola A."/>
            <person name="Aoki S."/>
            <person name="Ashton N."/>
            <person name="Barbazuk W.B."/>
            <person name="Barker E."/>
            <person name="Bennetzen J."/>
            <person name="Bezanilla M."/>
            <person name="Blankenship R."/>
            <person name="Cho S.H."/>
            <person name="Dutcher S."/>
            <person name="Estelle M."/>
            <person name="Fawcett J.A."/>
            <person name="Gundlach H."/>
            <person name="Hanada K."/>
            <person name="Heyl A."/>
            <person name="Hicks K.A."/>
            <person name="Hugh J."/>
            <person name="Lohr M."/>
            <person name="Mayer K."/>
            <person name="Melkozernov A."/>
            <person name="Murata T."/>
            <person name="Nelson D."/>
            <person name="Pils B."/>
            <person name="Prigge M."/>
            <person name="Reiss B."/>
            <person name="Renner T."/>
            <person name="Rombauts S."/>
            <person name="Rushton P."/>
            <person name="Sanderfoot A."/>
            <person name="Schween G."/>
            <person name="Shiu S.-H."/>
            <person name="Stueber K."/>
            <person name="Theodoulou F.L."/>
            <person name="Tu H."/>
            <person name="Van de Peer Y."/>
            <person name="Verrier P.J."/>
            <person name="Waters E."/>
            <person name="Wood A."/>
            <person name="Yang L."/>
            <person name="Cove D."/>
            <person name="Cuming A."/>
            <person name="Hasebe M."/>
            <person name="Lucas S."/>
            <person name="Mishler D.B."/>
            <person name="Reski R."/>
            <person name="Grigoriev I."/>
            <person name="Quatrano R.S."/>
            <person name="Boore J.L."/>
        </authorList>
    </citation>
    <scope>NUCLEOTIDE SEQUENCE [LARGE SCALE GENOMIC DNA]</scope>
    <source>
        <strain evidence="4 5">cv. Gransden 2004</strain>
    </source>
</reference>
<evidence type="ECO:0000313" key="4">
    <source>
        <dbReference type="EnsemblPlants" id="PAC:32921600.CDS.1"/>
    </source>
</evidence>
<name>A9RJG6_PHYPA</name>
<dbReference type="EnsemblPlants" id="Pp3c4_19520V3.1">
    <property type="protein sequence ID" value="PAC:32921600.CDS.1"/>
    <property type="gene ID" value="Pp3c4_19520"/>
</dbReference>
<keyword evidence="1" id="KW-0812">Transmembrane</keyword>
<dbReference type="Gramene" id="Pp3c4_19520V3.2">
    <property type="protein sequence ID" value="PAC:32921601.CDS.1"/>
    <property type="gene ID" value="Pp3c4_19520"/>
</dbReference>
<keyword evidence="1" id="KW-0472">Membrane</keyword>
<dbReference type="AlphaFoldDB" id="A9RJG6"/>
<dbReference type="Gramene" id="Pp3c4_19520V3.1">
    <property type="protein sequence ID" value="PAC:32921600.CDS.1"/>
    <property type="gene ID" value="Pp3c4_19520"/>
</dbReference>
<dbReference type="PaxDb" id="3218-PP1S13_4V6.1"/>
<dbReference type="Pfam" id="PF04862">
    <property type="entry name" value="DUF642"/>
    <property type="match status" value="1"/>
</dbReference>
<organism evidence="3">
    <name type="scientific">Physcomitrium patens</name>
    <name type="common">Spreading-leaved earth moss</name>
    <name type="synonym">Physcomitrella patens</name>
    <dbReference type="NCBI Taxonomy" id="3218"/>
    <lineage>
        <taxon>Eukaryota</taxon>
        <taxon>Viridiplantae</taxon>
        <taxon>Streptophyta</taxon>
        <taxon>Embryophyta</taxon>
        <taxon>Bryophyta</taxon>
        <taxon>Bryophytina</taxon>
        <taxon>Bryopsida</taxon>
        <taxon>Funariidae</taxon>
        <taxon>Funariales</taxon>
        <taxon>Funariaceae</taxon>
        <taxon>Physcomitrium</taxon>
    </lineage>
</organism>
<dbReference type="HOGENOM" id="CLU_947957_0_0_1"/>
<feature type="domain" description="DUF642" evidence="2">
    <location>
        <begin position="88"/>
        <end position="259"/>
    </location>
</feature>
<proteinExistence type="predicted"/>
<dbReference type="InterPro" id="IPR006946">
    <property type="entry name" value="DGR2-like_dom"/>
</dbReference>
<dbReference type="EnsemblPlants" id="Pp3c4_19520V3.2">
    <property type="protein sequence ID" value="PAC:32921601.CDS.1"/>
    <property type="gene ID" value="Pp3c4_19520"/>
</dbReference>
<accession>A9RJG6</accession>
<evidence type="ECO:0000259" key="2">
    <source>
        <dbReference type="Pfam" id="PF04862"/>
    </source>
</evidence>
<protein>
    <recommendedName>
        <fullName evidence="2">DUF642 domain-containing protein</fullName>
    </recommendedName>
</protein>
<keyword evidence="5" id="KW-1185">Reference proteome</keyword>
<evidence type="ECO:0000313" key="5">
    <source>
        <dbReference type="Proteomes" id="UP000006727"/>
    </source>
</evidence>
<reference evidence="4" key="3">
    <citation type="submission" date="2020-12" db="UniProtKB">
        <authorList>
            <consortium name="EnsemblPlants"/>
        </authorList>
    </citation>
    <scope>IDENTIFICATION</scope>
</reference>